<dbReference type="EMBL" id="PPGH01000024">
    <property type="protein sequence ID" value="PQJ96930.1"/>
    <property type="molecule type" value="Genomic_DNA"/>
</dbReference>
<name>A0A2S7XT90_9GAMM</name>
<reference evidence="1 2" key="1">
    <citation type="submission" date="2018-01" db="EMBL/GenBank/DDBJ databases">
        <title>The complete genome sequence of Chromatium okenii LaCa, a purple sulfur bacterium with a turbulent life.</title>
        <authorList>
            <person name="Luedin S.M."/>
            <person name="Liechti N."/>
            <person name="Storelli N."/>
            <person name="Danza F."/>
            <person name="Wittwer M."/>
            <person name="Pothier J.F."/>
            <person name="Tonolla M.A."/>
        </authorList>
    </citation>
    <scope>NUCLEOTIDE SEQUENCE [LARGE SCALE GENOMIC DNA]</scope>
    <source>
        <strain evidence="1 2">LaCa</strain>
        <plasmid evidence="1">pCok299</plasmid>
    </source>
</reference>
<evidence type="ECO:0000313" key="2">
    <source>
        <dbReference type="Proteomes" id="UP000239936"/>
    </source>
</evidence>
<protein>
    <submittedName>
        <fullName evidence="1">Uncharacterized protein</fullName>
    </submittedName>
</protein>
<keyword evidence="1" id="KW-0614">Plasmid</keyword>
<organism evidence="1 2">
    <name type="scientific">Chromatium okenii</name>
    <dbReference type="NCBI Taxonomy" id="61644"/>
    <lineage>
        <taxon>Bacteria</taxon>
        <taxon>Pseudomonadati</taxon>
        <taxon>Pseudomonadota</taxon>
        <taxon>Gammaproteobacteria</taxon>
        <taxon>Chromatiales</taxon>
        <taxon>Chromatiaceae</taxon>
        <taxon>Chromatium</taxon>
    </lineage>
</organism>
<accession>A0A2S7XT90</accession>
<evidence type="ECO:0000313" key="1">
    <source>
        <dbReference type="EMBL" id="PQJ96930.1"/>
    </source>
</evidence>
<keyword evidence="2" id="KW-1185">Reference proteome</keyword>
<dbReference type="Proteomes" id="UP000239936">
    <property type="component" value="Unassembled WGS sequence"/>
</dbReference>
<dbReference type="OrthoDB" id="6198066at2"/>
<gene>
    <name evidence="1" type="ORF">CXB77_05050</name>
</gene>
<sequence length="78" mass="9356">MTEEQRRLLQQQLWNIANTFQMVWQLTRVATLNPIQQRLKPQRIDTAIPPITNLLIGIIKQSTIDETDYQRYLQDKYL</sequence>
<proteinExistence type="predicted"/>
<geneLocation type="plasmid" evidence="1">
    <name>pCok299</name>
</geneLocation>
<dbReference type="AlphaFoldDB" id="A0A2S7XT90"/>
<dbReference type="RefSeq" id="WP_105073050.1">
    <property type="nucleotide sequence ID" value="NZ_PPGH01000024.1"/>
</dbReference>
<comment type="caution">
    <text evidence="1">The sequence shown here is derived from an EMBL/GenBank/DDBJ whole genome shotgun (WGS) entry which is preliminary data.</text>
</comment>